<dbReference type="PANTHER" id="PTHR47160">
    <property type="entry name" value="PUTATIVE-RELATED"/>
    <property type="match status" value="1"/>
</dbReference>
<dbReference type="EMBL" id="CAJOBJ010056442">
    <property type="protein sequence ID" value="CAF4398801.1"/>
    <property type="molecule type" value="Genomic_DNA"/>
</dbReference>
<dbReference type="AlphaFoldDB" id="A0A816AXF9"/>
<evidence type="ECO:0000259" key="5">
    <source>
        <dbReference type="Pfam" id="PF10551"/>
    </source>
</evidence>
<dbReference type="InterPro" id="IPR007588">
    <property type="entry name" value="Znf_FLYWCH"/>
</dbReference>
<feature type="domain" description="MULE transposase" evidence="5">
    <location>
        <begin position="196"/>
        <end position="292"/>
    </location>
</feature>
<evidence type="ECO:0000259" key="4">
    <source>
        <dbReference type="Pfam" id="PF04500"/>
    </source>
</evidence>
<dbReference type="InterPro" id="IPR018289">
    <property type="entry name" value="MULE_transposase_dom"/>
</dbReference>
<evidence type="ECO:0008006" key="9">
    <source>
        <dbReference type="Google" id="ProtNLM"/>
    </source>
</evidence>
<evidence type="ECO:0000313" key="7">
    <source>
        <dbReference type="EMBL" id="CAF4398801.1"/>
    </source>
</evidence>
<comment type="caution">
    <text evidence="6">The sequence shown here is derived from an EMBL/GenBank/DDBJ whole genome shotgun (WGS) entry which is preliminary data.</text>
</comment>
<evidence type="ECO:0000313" key="6">
    <source>
        <dbReference type="EMBL" id="CAF1603353.1"/>
    </source>
</evidence>
<keyword evidence="2" id="KW-0863">Zinc-finger</keyword>
<protein>
    <recommendedName>
        <fullName evidence="9">MULE transposase domain-containing protein</fullName>
    </recommendedName>
</protein>
<reference evidence="6" key="1">
    <citation type="submission" date="2021-02" db="EMBL/GenBank/DDBJ databases">
        <authorList>
            <person name="Nowell W R."/>
        </authorList>
    </citation>
    <scope>NUCLEOTIDE SEQUENCE</scope>
</reference>
<accession>A0A816AXF9</accession>
<dbReference type="Pfam" id="PF04500">
    <property type="entry name" value="FLYWCH"/>
    <property type="match status" value="1"/>
</dbReference>
<evidence type="ECO:0000256" key="2">
    <source>
        <dbReference type="ARBA" id="ARBA00022771"/>
    </source>
</evidence>
<feature type="domain" description="FLYWCH-type" evidence="4">
    <location>
        <begin position="17"/>
        <end position="75"/>
    </location>
</feature>
<evidence type="ECO:0000313" key="8">
    <source>
        <dbReference type="Proteomes" id="UP000663834"/>
    </source>
</evidence>
<keyword evidence="1" id="KW-0479">Metal-binding</keyword>
<dbReference type="Gene3D" id="2.20.25.240">
    <property type="match status" value="1"/>
</dbReference>
<dbReference type="PANTHER" id="PTHR47160:SF10">
    <property type="entry name" value="MULE TRANSPOSASE DOMAIN-CONTAINING PROTEIN"/>
    <property type="match status" value="1"/>
</dbReference>
<dbReference type="OrthoDB" id="6612379at2759"/>
<gene>
    <name evidence="7" type="ORF">GIL414_LOCUS30064</name>
    <name evidence="6" type="ORF">KQP761_LOCUS22545</name>
</gene>
<dbReference type="Proteomes" id="UP000663834">
    <property type="component" value="Unassembled WGS sequence"/>
</dbReference>
<dbReference type="EMBL" id="CAJNOW010011800">
    <property type="protein sequence ID" value="CAF1603353.1"/>
    <property type="molecule type" value="Genomic_DNA"/>
</dbReference>
<sequence length="469" mass="54118">MVATTDSTSMVNNDLYFIDSNKGQPLLVMNQHVYKCNKKTPSKKYWVCLVRSCGVFVHTDANNEYLYGGKTDHSHPPNPEYVQIKQTREKVKKRAVKELMSIGKIYDEEMAVTTMNAVAVAIFPTVHKIYPAAVKNRRKLIPPVPDSSFFDIPDEFKITMNKERFLFMDESRVRRERLLIFASDAQLDLLFNSSTIYMDGTFKKTPSGFAQIYIIHIVHFDIRVPCMFGLLANKKASTYKQVFIELKNTAIKRKTTFSPSVIMTDFESGSISAVKAEFPGSKHITCYFHFCQSTYRNIQFLGLQQQYASDETLRGLCRKLMALPLKPRDRVSNSFDEIQEAANILSGLPMTRLIEYFNNNWMLDIELWNVFGFDSRTNNVCEGYHNRLNSRICRNHPNVWDLINFMKGEEKRVERIKLQWSSGASKPKNIRTTALQSRINTLYDRYKNYLIAASDLLNSLSLIVAKKKL</sequence>
<organism evidence="6 8">
    <name type="scientific">Rotaria magnacalcarata</name>
    <dbReference type="NCBI Taxonomy" id="392030"/>
    <lineage>
        <taxon>Eukaryota</taxon>
        <taxon>Metazoa</taxon>
        <taxon>Spiralia</taxon>
        <taxon>Gnathifera</taxon>
        <taxon>Rotifera</taxon>
        <taxon>Eurotatoria</taxon>
        <taxon>Bdelloidea</taxon>
        <taxon>Philodinida</taxon>
        <taxon>Philodinidae</taxon>
        <taxon>Rotaria</taxon>
    </lineage>
</organism>
<proteinExistence type="predicted"/>
<name>A0A816AXF9_9BILA</name>
<evidence type="ECO:0000256" key="1">
    <source>
        <dbReference type="ARBA" id="ARBA00022723"/>
    </source>
</evidence>
<evidence type="ECO:0000256" key="3">
    <source>
        <dbReference type="ARBA" id="ARBA00022833"/>
    </source>
</evidence>
<dbReference type="Proteomes" id="UP000681720">
    <property type="component" value="Unassembled WGS sequence"/>
</dbReference>
<dbReference type="Pfam" id="PF10551">
    <property type="entry name" value="MULE"/>
    <property type="match status" value="1"/>
</dbReference>
<keyword evidence="3" id="KW-0862">Zinc</keyword>
<dbReference type="GO" id="GO:0008270">
    <property type="term" value="F:zinc ion binding"/>
    <property type="evidence" value="ECO:0007669"/>
    <property type="project" value="UniProtKB-KW"/>
</dbReference>